<sequence>MYITANLLRTLNNHPWLLEEHTKQRSKREQLAMLYFSNPSIHDQKSANWIAAPISAEQRTEILKKMLTATIEMEWEDIKRAYCLSQQKKYPVESIWNNGVSVTLTSMEVCYHYLSTGNAPFIVKHLEPFFKRHFKEELFRTHGERSGAIDCGKDNQESLVSCHGYPYKNMELVCYAKTADILKFELRCNRGGLVADFPEGACKKRMCGSLDDLCRLIDRVIKHSRGRIENLVNSLSEPSYAADSIAGWWFSVLNMDRKLRLWSEAPDSKLQLRANQIKMESLQALITPEGWPIRNLGVETVNFLRRMERKGYVKRHAGKYHARRDHALEKTSSNHHF</sequence>
<comment type="caution">
    <text evidence="1">The sequence shown here is derived from an EMBL/GenBank/DDBJ whole genome shotgun (WGS) entry which is preliminary data.</text>
</comment>
<organism evidence="1 2">
    <name type="scientific">Akkermansia muciniphila</name>
    <dbReference type="NCBI Taxonomy" id="239935"/>
    <lineage>
        <taxon>Bacteria</taxon>
        <taxon>Pseudomonadati</taxon>
        <taxon>Verrucomicrobiota</taxon>
        <taxon>Verrucomicrobiia</taxon>
        <taxon>Verrucomicrobiales</taxon>
        <taxon>Akkermansiaceae</taxon>
        <taxon>Akkermansia</taxon>
    </lineage>
</organism>
<protein>
    <submittedName>
        <fullName evidence="1">Uncharacterized protein</fullName>
    </submittedName>
</protein>
<dbReference type="EMBL" id="PJKA01000010">
    <property type="protein sequence ID" value="PNC18227.1"/>
    <property type="molecule type" value="Genomic_DNA"/>
</dbReference>
<reference evidence="1 2" key="1">
    <citation type="journal article" date="2017" name="BMC Genomics">
        <title>Genome sequencing of 39 Akkermansia muciniphila isolates reveals its population structure, genomic and functional diverisity, and global distribution in mammalian gut microbiotas.</title>
        <authorList>
            <person name="Guo X."/>
            <person name="Li S."/>
            <person name="Zhang J."/>
            <person name="Wu F."/>
            <person name="Li X."/>
            <person name="Wu D."/>
            <person name="Zhang M."/>
            <person name="Ou Z."/>
            <person name="Jie Z."/>
            <person name="Yan Q."/>
            <person name="Li P."/>
            <person name="Yi J."/>
            <person name="Peng Y."/>
        </authorList>
    </citation>
    <scope>NUCLEOTIDE SEQUENCE [LARGE SCALE GENOMIC DNA]</scope>
    <source>
        <strain evidence="1 2">GP24</strain>
    </source>
</reference>
<proteinExistence type="predicted"/>
<dbReference type="AlphaFoldDB" id="A0A2N8HE45"/>
<dbReference type="Proteomes" id="UP000236000">
    <property type="component" value="Unassembled WGS sequence"/>
</dbReference>
<name>A0A2N8HE45_9BACT</name>
<accession>A0A2N8HE45</accession>
<evidence type="ECO:0000313" key="2">
    <source>
        <dbReference type="Proteomes" id="UP000236000"/>
    </source>
</evidence>
<evidence type="ECO:0000313" key="1">
    <source>
        <dbReference type="EMBL" id="PNC18227.1"/>
    </source>
</evidence>
<gene>
    <name evidence="1" type="ORF">CXU22_06240</name>
</gene>